<dbReference type="Pfam" id="PF13661">
    <property type="entry name" value="2OG-FeII_Oxy_4"/>
    <property type="match status" value="1"/>
</dbReference>
<gene>
    <name evidence="12" type="ORF">ALC57_00718</name>
</gene>
<keyword evidence="5" id="KW-0223">Dioxygenase</keyword>
<evidence type="ECO:0000313" key="12">
    <source>
        <dbReference type="EMBL" id="KYN29836.1"/>
    </source>
</evidence>
<dbReference type="InterPro" id="IPR039558">
    <property type="entry name" value="TPA1/OFD1_N"/>
</dbReference>
<dbReference type="GO" id="GO:0031543">
    <property type="term" value="F:peptidyl-proline dioxygenase activity"/>
    <property type="evidence" value="ECO:0007669"/>
    <property type="project" value="TreeGrafter"/>
</dbReference>
<dbReference type="InterPro" id="IPR019601">
    <property type="entry name" value="Oxoglutarate/Fe-dep_Oase_C"/>
</dbReference>
<dbReference type="KEGG" id="tcz:108761097"/>
<evidence type="ECO:0000313" key="13">
    <source>
        <dbReference type="Proteomes" id="UP000078492"/>
    </source>
</evidence>
<keyword evidence="3" id="KW-0479">Metal-binding</keyword>
<dbReference type="PROSITE" id="PS51471">
    <property type="entry name" value="FE2OG_OXY"/>
    <property type="match status" value="1"/>
</dbReference>
<dbReference type="GO" id="GO:0031418">
    <property type="term" value="F:L-ascorbic acid binding"/>
    <property type="evidence" value="ECO:0007669"/>
    <property type="project" value="UniProtKB-KW"/>
</dbReference>
<dbReference type="PANTHER" id="PTHR12117">
    <property type="entry name" value="HISTONE ACETYLTRANSFERASE COMPLEX"/>
    <property type="match status" value="1"/>
</dbReference>
<dbReference type="SMART" id="SM00702">
    <property type="entry name" value="P4Hc"/>
    <property type="match status" value="1"/>
</dbReference>
<comment type="catalytic activity">
    <reaction evidence="9">
        <text>[ribosomal protein uS12]-L-proline + 2-oxoglutarate + O2 = [ribosomal protein uS12]-(3S)-3-hydroxy-L-proline + succinate + CO2</text>
        <dbReference type="Rhea" id="RHEA:54156"/>
        <dbReference type="Rhea" id="RHEA-COMP:13816"/>
        <dbReference type="Rhea" id="RHEA-COMP:13818"/>
        <dbReference type="ChEBI" id="CHEBI:15379"/>
        <dbReference type="ChEBI" id="CHEBI:16526"/>
        <dbReference type="ChEBI" id="CHEBI:16810"/>
        <dbReference type="ChEBI" id="CHEBI:30031"/>
        <dbReference type="ChEBI" id="CHEBI:50342"/>
        <dbReference type="ChEBI" id="CHEBI:85428"/>
    </reaction>
</comment>
<feature type="region of interest" description="Disordered" evidence="10">
    <location>
        <begin position="400"/>
        <end position="477"/>
    </location>
</feature>
<dbReference type="Gene3D" id="2.60.120.620">
    <property type="entry name" value="q2cbj1_9rhob like domain"/>
    <property type="match status" value="2"/>
</dbReference>
<organism evidence="12 13">
    <name type="scientific">Trachymyrmex cornetzi</name>
    <dbReference type="NCBI Taxonomy" id="471704"/>
    <lineage>
        <taxon>Eukaryota</taxon>
        <taxon>Metazoa</taxon>
        <taxon>Ecdysozoa</taxon>
        <taxon>Arthropoda</taxon>
        <taxon>Hexapoda</taxon>
        <taxon>Insecta</taxon>
        <taxon>Pterygota</taxon>
        <taxon>Neoptera</taxon>
        <taxon>Endopterygota</taxon>
        <taxon>Hymenoptera</taxon>
        <taxon>Apocrita</taxon>
        <taxon>Aculeata</taxon>
        <taxon>Formicoidea</taxon>
        <taxon>Formicidae</taxon>
        <taxon>Myrmicinae</taxon>
        <taxon>Trachymyrmex</taxon>
    </lineage>
</organism>
<dbReference type="AlphaFoldDB" id="A0A151JR43"/>
<proteinExistence type="inferred from homology"/>
<dbReference type="STRING" id="471704.A0A151JR43"/>
<name>A0A151JR43_9HYME</name>
<dbReference type="Proteomes" id="UP000078492">
    <property type="component" value="Unassembled WGS sequence"/>
</dbReference>
<evidence type="ECO:0000256" key="6">
    <source>
        <dbReference type="ARBA" id="ARBA00023002"/>
    </source>
</evidence>
<dbReference type="PANTHER" id="PTHR12117:SF0">
    <property type="entry name" value="PROLYL 3-HYDROXYLASE OGFOD1"/>
    <property type="match status" value="1"/>
</dbReference>
<evidence type="ECO:0000256" key="1">
    <source>
        <dbReference type="ARBA" id="ARBA00001961"/>
    </source>
</evidence>
<evidence type="ECO:0000256" key="5">
    <source>
        <dbReference type="ARBA" id="ARBA00022964"/>
    </source>
</evidence>
<dbReference type="Pfam" id="PF10637">
    <property type="entry name" value="Ofd1_CTDD"/>
    <property type="match status" value="1"/>
</dbReference>
<evidence type="ECO:0000256" key="3">
    <source>
        <dbReference type="ARBA" id="ARBA00022723"/>
    </source>
</evidence>
<dbReference type="GO" id="GO:0005506">
    <property type="term" value="F:iron ion binding"/>
    <property type="evidence" value="ECO:0007669"/>
    <property type="project" value="InterPro"/>
</dbReference>
<evidence type="ECO:0000259" key="11">
    <source>
        <dbReference type="PROSITE" id="PS51471"/>
    </source>
</evidence>
<dbReference type="InterPro" id="IPR051842">
    <property type="entry name" value="uS12_prolyl_hydroxylase"/>
</dbReference>
<dbReference type="InterPro" id="IPR005123">
    <property type="entry name" value="Oxoglu/Fe-dep_dioxygenase_dom"/>
</dbReference>
<evidence type="ECO:0000256" key="2">
    <source>
        <dbReference type="ARBA" id="ARBA00007443"/>
    </source>
</evidence>
<evidence type="ECO:0000256" key="7">
    <source>
        <dbReference type="ARBA" id="ARBA00023004"/>
    </source>
</evidence>
<dbReference type="GO" id="GO:0006449">
    <property type="term" value="P:regulation of translational termination"/>
    <property type="evidence" value="ECO:0007669"/>
    <property type="project" value="TreeGrafter"/>
</dbReference>
<evidence type="ECO:0000256" key="8">
    <source>
        <dbReference type="ARBA" id="ARBA00029938"/>
    </source>
</evidence>
<protein>
    <recommendedName>
        <fullName evidence="8">uS12 prolyl 3-hydroxylase</fullName>
    </recommendedName>
</protein>
<dbReference type="OrthoDB" id="430522at2759"/>
<dbReference type="InterPro" id="IPR006620">
    <property type="entry name" value="Pro_4_hyd_alph"/>
</dbReference>
<keyword evidence="6" id="KW-0560">Oxidoreductase</keyword>
<evidence type="ECO:0000256" key="10">
    <source>
        <dbReference type="SAM" id="MobiDB-lite"/>
    </source>
</evidence>
<accession>A0A151JR43</accession>
<evidence type="ECO:0000256" key="4">
    <source>
        <dbReference type="ARBA" id="ARBA00022896"/>
    </source>
</evidence>
<reference evidence="12 13" key="1">
    <citation type="submission" date="2015-09" db="EMBL/GenBank/DDBJ databases">
        <title>Trachymyrmex cornetzi WGS genome.</title>
        <authorList>
            <person name="Nygaard S."/>
            <person name="Hu H."/>
            <person name="Boomsma J."/>
            <person name="Zhang G."/>
        </authorList>
    </citation>
    <scope>NUCLEOTIDE SEQUENCE [LARGE SCALE GENOMIC DNA]</scope>
    <source>
        <strain evidence="12">Tcor2-1</strain>
        <tissue evidence="12">Whole body</tissue>
    </source>
</reference>
<feature type="compositionally biased region" description="Basic and acidic residues" evidence="10">
    <location>
        <begin position="403"/>
        <end position="415"/>
    </location>
</feature>
<keyword evidence="4" id="KW-0847">Vitamin C</keyword>
<dbReference type="GO" id="GO:0005737">
    <property type="term" value="C:cytoplasm"/>
    <property type="evidence" value="ECO:0007669"/>
    <property type="project" value="TreeGrafter"/>
</dbReference>
<feature type="domain" description="Fe2OG dioxygenase" evidence="11">
    <location>
        <begin position="118"/>
        <end position="220"/>
    </location>
</feature>
<keyword evidence="13" id="KW-1185">Reference proteome</keyword>
<dbReference type="EMBL" id="KQ978615">
    <property type="protein sequence ID" value="KYN29836.1"/>
    <property type="molecule type" value="Genomic_DNA"/>
</dbReference>
<comment type="cofactor">
    <cofactor evidence="1">
        <name>L-ascorbate</name>
        <dbReference type="ChEBI" id="CHEBI:38290"/>
    </cofactor>
</comment>
<keyword evidence="7" id="KW-0408">Iron</keyword>
<sequence length="561" mass="65672">MAYQKLFSEHIYNTKFQEEFKKHWHSQDDFKSVNLEIISKPFKVCKISNFLRDEKILKNLKSELERHDYIRKVLDLYQFEKTEDLCHFTDKYIQMLNRSFRKDLISWMSRNTNIELNGKVLMSSARYRNTDRLLCHDDNMIDRRIAYILYLTDDWSEEDGGALDLFDTDEEGSPSKVVKSLIPEYNSLVFFEVVENSYHQVAEVLAHDKCRWSINGWFHGPLKKDFHKSPRHEPVKTFLEPSSTKVNLHPWVSNDYLEPSIMDQIQEDVEMSSYTFLKSFLKASVYQQIANDLTSQDISWRMIGPPDIRHYEIADEQTLPKLLRDFCDLFKSISFFQLLKKYTGLDLVPEKTKRPKMTLELQRWSSGCYTLLYDKSLLKDISDESTRALTSDFSISEVNSDTNKTRRELKRERTGDASPANSSDKRKVARYLDSQSDVGMHSSKHKHSMDVDEISSSSDEMLSHRDTLASDSEDDSASGNGEFLLDVIIQFHTQDAKGKSKTEDTIDFVDPGAQEGILIQIPMQDNYLCLVYRSVMICRLHKYLNHFYDGYSYTFLCTYYE</sequence>
<evidence type="ECO:0000256" key="9">
    <source>
        <dbReference type="ARBA" id="ARBA00047444"/>
    </source>
</evidence>
<comment type="similarity">
    <text evidence="2">Belongs to the TPA1 family.</text>
</comment>